<evidence type="ECO:0000313" key="3">
    <source>
        <dbReference type="Proteomes" id="UP000499080"/>
    </source>
</evidence>
<protein>
    <recommendedName>
        <fullName evidence="4">Mos1 transposase HTH domain-containing protein</fullName>
    </recommendedName>
</protein>
<accession>A0A4Y2T9W3</accession>
<sequence>MNIDGYIFAGSQVGRTMDGGQLCLKNGIVTFKFVKVIFNVIGFLEDTHGESSRIWFKRFRDGREDVKDEPRSGRPPTSTTPDNIERVRRMLANDRRLSLRMIAEELRISPDSVSNIIHEHLQKRKQKVYAFPTLLRSSNV</sequence>
<evidence type="ECO:0008006" key="4">
    <source>
        <dbReference type="Google" id="ProtNLM"/>
    </source>
</evidence>
<dbReference type="OrthoDB" id="616263at2759"/>
<dbReference type="Proteomes" id="UP000499080">
    <property type="component" value="Unassembled WGS sequence"/>
</dbReference>
<comment type="caution">
    <text evidence="2">The sequence shown here is derived from an EMBL/GenBank/DDBJ whole genome shotgun (WGS) entry which is preliminary data.</text>
</comment>
<gene>
    <name evidence="2" type="ORF">AVEN_60920_1</name>
</gene>
<feature type="region of interest" description="Disordered" evidence="1">
    <location>
        <begin position="64"/>
        <end position="86"/>
    </location>
</feature>
<evidence type="ECO:0000256" key="1">
    <source>
        <dbReference type="SAM" id="MobiDB-lite"/>
    </source>
</evidence>
<name>A0A4Y2T9W3_ARAVE</name>
<evidence type="ECO:0000313" key="2">
    <source>
        <dbReference type="EMBL" id="GBN95905.1"/>
    </source>
</evidence>
<dbReference type="InterPro" id="IPR052709">
    <property type="entry name" value="Transposase-MT_Hybrid"/>
</dbReference>
<reference evidence="2 3" key="1">
    <citation type="journal article" date="2019" name="Sci. Rep.">
        <title>Orb-weaving spider Araneus ventricosus genome elucidates the spidroin gene catalogue.</title>
        <authorList>
            <person name="Kono N."/>
            <person name="Nakamura H."/>
            <person name="Ohtoshi R."/>
            <person name="Moran D.A.P."/>
            <person name="Shinohara A."/>
            <person name="Yoshida Y."/>
            <person name="Fujiwara M."/>
            <person name="Mori M."/>
            <person name="Tomita M."/>
            <person name="Arakawa K."/>
        </authorList>
    </citation>
    <scope>NUCLEOTIDE SEQUENCE [LARGE SCALE GENOMIC DNA]</scope>
</reference>
<dbReference type="AlphaFoldDB" id="A0A4Y2T9W3"/>
<dbReference type="EMBL" id="BGPR01026309">
    <property type="protein sequence ID" value="GBN95905.1"/>
    <property type="molecule type" value="Genomic_DNA"/>
</dbReference>
<dbReference type="Pfam" id="PF13565">
    <property type="entry name" value="HTH_32"/>
    <property type="match status" value="1"/>
</dbReference>
<dbReference type="PANTHER" id="PTHR46060">
    <property type="entry name" value="MARINER MOS1 TRANSPOSASE-LIKE PROTEIN"/>
    <property type="match status" value="1"/>
</dbReference>
<organism evidence="2 3">
    <name type="scientific">Araneus ventricosus</name>
    <name type="common">Orbweaver spider</name>
    <name type="synonym">Epeira ventricosa</name>
    <dbReference type="NCBI Taxonomy" id="182803"/>
    <lineage>
        <taxon>Eukaryota</taxon>
        <taxon>Metazoa</taxon>
        <taxon>Ecdysozoa</taxon>
        <taxon>Arthropoda</taxon>
        <taxon>Chelicerata</taxon>
        <taxon>Arachnida</taxon>
        <taxon>Araneae</taxon>
        <taxon>Araneomorphae</taxon>
        <taxon>Entelegynae</taxon>
        <taxon>Araneoidea</taxon>
        <taxon>Araneidae</taxon>
        <taxon>Araneus</taxon>
    </lineage>
</organism>
<proteinExistence type="predicted"/>
<dbReference type="PANTHER" id="PTHR46060:SF1">
    <property type="entry name" value="MARINER MOS1 TRANSPOSASE-LIKE PROTEIN"/>
    <property type="match status" value="1"/>
</dbReference>
<keyword evidence="3" id="KW-1185">Reference proteome</keyword>